<dbReference type="AlphaFoldDB" id="A0AA36ALB9"/>
<dbReference type="Proteomes" id="UP001162480">
    <property type="component" value="Chromosome 2"/>
</dbReference>
<dbReference type="EMBL" id="OX597815">
    <property type="protein sequence ID" value="CAI9718300.1"/>
    <property type="molecule type" value="Genomic_DNA"/>
</dbReference>
<feature type="compositionally biased region" description="Polar residues" evidence="1">
    <location>
        <begin position="60"/>
        <end position="75"/>
    </location>
</feature>
<evidence type="ECO:0000256" key="1">
    <source>
        <dbReference type="SAM" id="MobiDB-lite"/>
    </source>
</evidence>
<proteinExistence type="predicted"/>
<accession>A0AA36ALB9</accession>
<keyword evidence="3" id="KW-1185">Reference proteome</keyword>
<name>A0AA36ALB9_OCTVU</name>
<sequence length="75" mass="8676">MAILVFICSMSDRRLFQEVRKLYKDGKKPEDVWEDKGEGEGEEEEEEEKEEEEECGSAMTVMSRNDIQAGNVNSR</sequence>
<feature type="region of interest" description="Disordered" evidence="1">
    <location>
        <begin position="27"/>
        <end position="75"/>
    </location>
</feature>
<organism evidence="2 3">
    <name type="scientific">Octopus vulgaris</name>
    <name type="common">Common octopus</name>
    <dbReference type="NCBI Taxonomy" id="6645"/>
    <lineage>
        <taxon>Eukaryota</taxon>
        <taxon>Metazoa</taxon>
        <taxon>Spiralia</taxon>
        <taxon>Lophotrochozoa</taxon>
        <taxon>Mollusca</taxon>
        <taxon>Cephalopoda</taxon>
        <taxon>Coleoidea</taxon>
        <taxon>Octopodiformes</taxon>
        <taxon>Octopoda</taxon>
        <taxon>Incirrata</taxon>
        <taxon>Octopodidae</taxon>
        <taxon>Octopus</taxon>
    </lineage>
</organism>
<feature type="compositionally biased region" description="Basic and acidic residues" evidence="1">
    <location>
        <begin position="27"/>
        <end position="39"/>
    </location>
</feature>
<reference evidence="2" key="1">
    <citation type="submission" date="2023-08" db="EMBL/GenBank/DDBJ databases">
        <authorList>
            <person name="Alioto T."/>
            <person name="Alioto T."/>
            <person name="Gomez Garrido J."/>
        </authorList>
    </citation>
    <scope>NUCLEOTIDE SEQUENCE</scope>
</reference>
<feature type="compositionally biased region" description="Acidic residues" evidence="1">
    <location>
        <begin position="40"/>
        <end position="55"/>
    </location>
</feature>
<gene>
    <name evidence="2" type="ORF">OCTVUL_1B022298</name>
</gene>
<evidence type="ECO:0000313" key="3">
    <source>
        <dbReference type="Proteomes" id="UP001162480"/>
    </source>
</evidence>
<protein>
    <submittedName>
        <fullName evidence="2">Uncharacterized protein</fullName>
    </submittedName>
</protein>
<evidence type="ECO:0000313" key="2">
    <source>
        <dbReference type="EMBL" id="CAI9718300.1"/>
    </source>
</evidence>